<evidence type="ECO:0000313" key="3">
    <source>
        <dbReference type="Proteomes" id="UP000663845"/>
    </source>
</evidence>
<dbReference type="Proteomes" id="UP000663845">
    <property type="component" value="Unassembled WGS sequence"/>
</dbReference>
<evidence type="ECO:0000313" key="2">
    <source>
        <dbReference type="EMBL" id="CAF0890698.1"/>
    </source>
</evidence>
<gene>
    <name evidence="2" type="ORF">JYZ213_LOCUS10003</name>
</gene>
<protein>
    <submittedName>
        <fullName evidence="2">Uncharacterized protein</fullName>
    </submittedName>
</protein>
<dbReference type="EMBL" id="CAJNOG010000072">
    <property type="protein sequence ID" value="CAF0890698.1"/>
    <property type="molecule type" value="Genomic_DNA"/>
</dbReference>
<reference evidence="2" key="1">
    <citation type="submission" date="2021-02" db="EMBL/GenBank/DDBJ databases">
        <authorList>
            <person name="Nowell W R."/>
        </authorList>
    </citation>
    <scope>NUCLEOTIDE SEQUENCE</scope>
</reference>
<sequence>MNLKAGVQELLGQVRTYNVFAHEEGEYGDDDDELRDREKIIQHQRYASRLYVILFIVAFYVLIMATVMNPQTRLITVSNITPTLFDHLRSNYGQELSCPCSTISVPYKAFVSNIISLDPVCTSIFTSEQWIEALYLPNASAYIMFDFRATASSQFELLAALCSFSNDTIYQNIDTIDGNQLINVQLLSEDQVQSQVNSTIEVIRGNLQTQVPSIVQFLQIATQSNSFVSALNTASYLLIRFSSNKYTIGVQPEITVDYNQYCETESIKLPLGFYSISYINHSGVTYFDNGYDASQKFSNISETVSGFFNACYPLDAFLASTLNCLYDGSCFKTLLKYFPALNQTNLNWTASILPSSQKDVSVNDRLSNVFIDQWSIHINYSQYVTECAPSICTYTITDRTNFSYTISLLLSLYGGLIILLRFIASSVVNVASKLKFRSTIINNDHIYFMTHILVAMNLKAGVQALLEQVRAYNVFAHEDGEHGDDDNEPRDREKIIQHQRYATRLYVILFIVAFYVLIMATVMNPQTRLITISDITPTLFDHLRSDYSQDLSCPCSTINVPYKAFVSNIISFDPVCTSIFTSQQWIEALYLPNASAYIMFDFRATASSQFELLAALCSFSNNSIYESIDNNDNNQLISVQLLSQDQVQSQVNSTIEVIQSNLKSQVPSIIQLLNITTQSNNLVSALNTASYLSIDLSNDNYDATLQFQQLLENGPSCETESIKFPAGFYSISYVNPLDIYYFAGGYDIFQSFPNTSETVSGFFGGCYPLDALLASTLDCLYDGSCFKTLLKYFPALNQTHLNWTTSILPLSQKNVSVNDRLSNVFIDQWSTQINYSQYVTECAPSFCTYTITDRTNFSYTISLLLSLYGGLIILLRFVASSVVNVASKLKLRPTIINNDHSNI</sequence>
<keyword evidence="1" id="KW-0812">Transmembrane</keyword>
<keyword evidence="1" id="KW-0472">Membrane</keyword>
<name>A0A813YZ23_9BILA</name>
<organism evidence="2 3">
    <name type="scientific">Adineta steineri</name>
    <dbReference type="NCBI Taxonomy" id="433720"/>
    <lineage>
        <taxon>Eukaryota</taxon>
        <taxon>Metazoa</taxon>
        <taxon>Spiralia</taxon>
        <taxon>Gnathifera</taxon>
        <taxon>Rotifera</taxon>
        <taxon>Eurotatoria</taxon>
        <taxon>Bdelloidea</taxon>
        <taxon>Adinetida</taxon>
        <taxon>Adinetidae</taxon>
        <taxon>Adineta</taxon>
    </lineage>
</organism>
<accession>A0A813YZ23</accession>
<proteinExistence type="predicted"/>
<keyword evidence="1" id="KW-1133">Transmembrane helix</keyword>
<feature type="transmembrane region" description="Helical" evidence="1">
    <location>
        <begin position="857"/>
        <end position="879"/>
    </location>
</feature>
<evidence type="ECO:0000256" key="1">
    <source>
        <dbReference type="SAM" id="Phobius"/>
    </source>
</evidence>
<feature type="transmembrane region" description="Helical" evidence="1">
    <location>
        <begin position="505"/>
        <end position="523"/>
    </location>
</feature>
<feature type="transmembrane region" description="Helical" evidence="1">
    <location>
        <begin position="402"/>
        <end position="424"/>
    </location>
</feature>
<dbReference type="AlphaFoldDB" id="A0A813YZ23"/>
<comment type="caution">
    <text evidence="2">The sequence shown here is derived from an EMBL/GenBank/DDBJ whole genome shotgun (WGS) entry which is preliminary data.</text>
</comment>
<feature type="transmembrane region" description="Helical" evidence="1">
    <location>
        <begin position="50"/>
        <end position="68"/>
    </location>
</feature>